<gene>
    <name evidence="1" type="ORF">ACEU3E_23985</name>
</gene>
<dbReference type="EMBL" id="JBHDLN010000013">
    <property type="protein sequence ID" value="MFB0845251.1"/>
    <property type="molecule type" value="Genomic_DNA"/>
</dbReference>
<proteinExistence type="predicted"/>
<accession>A0ABV4V7A1</accession>
<organism evidence="1 2">
    <name type="scientific">Paenibacillus oleatilyticus</name>
    <dbReference type="NCBI Taxonomy" id="2594886"/>
    <lineage>
        <taxon>Bacteria</taxon>
        <taxon>Bacillati</taxon>
        <taxon>Bacillota</taxon>
        <taxon>Bacilli</taxon>
        <taxon>Bacillales</taxon>
        <taxon>Paenibacillaceae</taxon>
        <taxon>Paenibacillus</taxon>
    </lineage>
</organism>
<keyword evidence="2" id="KW-1185">Reference proteome</keyword>
<dbReference type="Proteomes" id="UP001575622">
    <property type="component" value="Unassembled WGS sequence"/>
</dbReference>
<comment type="caution">
    <text evidence="1">The sequence shown here is derived from an EMBL/GenBank/DDBJ whole genome shotgun (WGS) entry which is preliminary data.</text>
</comment>
<evidence type="ECO:0000313" key="2">
    <source>
        <dbReference type="Proteomes" id="UP001575622"/>
    </source>
</evidence>
<evidence type="ECO:0000313" key="1">
    <source>
        <dbReference type="EMBL" id="MFB0845251.1"/>
    </source>
</evidence>
<protein>
    <submittedName>
        <fullName evidence="1">Uncharacterized protein</fullName>
    </submittedName>
</protein>
<name>A0ABV4V7A1_9BACL</name>
<reference evidence="1 2" key="1">
    <citation type="submission" date="2024-09" db="EMBL/GenBank/DDBJ databases">
        <authorList>
            <person name="Makale K.P.P."/>
            <person name="Makhzoum A."/>
            <person name="Rantong G."/>
            <person name="Rahube T.O."/>
        </authorList>
    </citation>
    <scope>NUCLEOTIDE SEQUENCE [LARGE SCALE GENOMIC DNA]</scope>
    <source>
        <strain evidence="1 2">KM_D13</strain>
    </source>
</reference>
<dbReference type="RefSeq" id="WP_373955407.1">
    <property type="nucleotide sequence ID" value="NZ_JBHDLN010000013.1"/>
</dbReference>
<sequence>MSILLRVERESGGQPIELGDGQITGYSYINTSPADFFAKAYNADHSIQIRGEIPLRLLPPVEQDADNFNTLYAWALTEYRPDNDYYRSVTVQIVRHEKTIREVKFTHAYVHVYQEQVNGLKGILEFELVVRQRRDQFDSIQFGSIEKKKKLVTILASAQEAYGSRVSYLMYAENSATEDNLSYKPSIDEIDISLKSALSKQQKIDLAKLQLKFKNAQATNDVKGMQDAHDAANAIRLSILDSVTRVNFNDSSSSVIYRTNSGNITIPATSSNGSVFKPYFKIEGSGAVFLAVGGEMKVQDGELALKLKGGFDGSVGGCLCIGSGADLVSGELGSSVKSNFGPTFAKGKYGAVLFYDGGAKFDPKTGAVEWTNGVAAGLGTEANILPFVIGIEGEYTILKIKQNLNEGKPATAAQWERFFKGESWESIFRK</sequence>